<gene>
    <name evidence="8" type="ORF">X907_0970</name>
</gene>
<feature type="domain" description="ABC transporter" evidence="7">
    <location>
        <begin position="13"/>
        <end position="260"/>
    </location>
</feature>
<dbReference type="Pfam" id="PF00005">
    <property type="entry name" value="ABC_tran"/>
    <property type="match status" value="1"/>
</dbReference>
<dbReference type="EMBL" id="CP018911">
    <property type="protein sequence ID" value="AZU03510.1"/>
    <property type="molecule type" value="Genomic_DNA"/>
</dbReference>
<dbReference type="SMART" id="SM00382">
    <property type="entry name" value="AAA"/>
    <property type="match status" value="1"/>
</dbReference>
<keyword evidence="1" id="KW-0813">Transport</keyword>
<dbReference type="PANTHER" id="PTHR43166">
    <property type="entry name" value="AMINO ACID IMPORT ATP-BINDING PROTEIN"/>
    <property type="match status" value="1"/>
</dbReference>
<evidence type="ECO:0000256" key="1">
    <source>
        <dbReference type="ARBA" id="ARBA00022448"/>
    </source>
</evidence>
<dbReference type="KEGG" id="gak:X907_0970"/>
<sequence>MEGIKMTAKSLALSVDQVTKTYGTAVALSGASLTVEPGEMVALIGASGSGKSTLLRLASGLVLADSGSGAIRLFGEKVQENGKLSARVRRARAKVGFIFQQFNLVTRASLYANAMLGSLGQIAPWRGITGSFPDDVRKRAMEALERVGVAGHAGKRAANLSGGQQQRGAIARALVQRAEAIFADEPIASLDPVSARRVMRLLAELNEQDGLTVVVTLHQVDYALKYCRRAVALKAGEIIYDGPISGLTRERLIEIYGDEYRDVMDEEPVRA</sequence>
<evidence type="ECO:0000313" key="9">
    <source>
        <dbReference type="Proteomes" id="UP000286954"/>
    </source>
</evidence>
<dbReference type="InterPro" id="IPR003593">
    <property type="entry name" value="AAA+_ATPase"/>
</dbReference>
<dbReference type="CDD" id="cd03256">
    <property type="entry name" value="ABC_PhnC_transporter"/>
    <property type="match status" value="1"/>
</dbReference>
<keyword evidence="5" id="KW-1278">Translocase</keyword>
<keyword evidence="2" id="KW-1003">Cell membrane</keyword>
<dbReference type="InterPro" id="IPR027417">
    <property type="entry name" value="P-loop_NTPase"/>
</dbReference>
<keyword evidence="3" id="KW-0547">Nucleotide-binding</keyword>
<dbReference type="GO" id="GO:0016020">
    <property type="term" value="C:membrane"/>
    <property type="evidence" value="ECO:0007669"/>
    <property type="project" value="InterPro"/>
</dbReference>
<dbReference type="Gene3D" id="3.40.50.300">
    <property type="entry name" value="P-loop containing nucleotide triphosphate hydrolases"/>
    <property type="match status" value="1"/>
</dbReference>
<dbReference type="GO" id="GO:0015416">
    <property type="term" value="F:ABC-type phosphonate transporter activity"/>
    <property type="evidence" value="ECO:0007669"/>
    <property type="project" value="InterPro"/>
</dbReference>
<dbReference type="InterPro" id="IPR012693">
    <property type="entry name" value="ABC_transpr_PhnC"/>
</dbReference>
<dbReference type="PANTHER" id="PTHR43166:SF6">
    <property type="entry name" value="PHOSPHONATES IMPORT ATP-BINDING PROTEIN PHNC"/>
    <property type="match status" value="1"/>
</dbReference>
<proteinExistence type="predicted"/>
<dbReference type="GO" id="GO:0016887">
    <property type="term" value="F:ATP hydrolysis activity"/>
    <property type="evidence" value="ECO:0007669"/>
    <property type="project" value="InterPro"/>
</dbReference>
<evidence type="ECO:0000313" key="8">
    <source>
        <dbReference type="EMBL" id="AZU03510.1"/>
    </source>
</evidence>
<dbReference type="SUPFAM" id="SSF52540">
    <property type="entry name" value="P-loop containing nucleoside triphosphate hydrolases"/>
    <property type="match status" value="1"/>
</dbReference>
<name>A0A3T0E8E3_9PROT</name>
<evidence type="ECO:0000256" key="2">
    <source>
        <dbReference type="ARBA" id="ARBA00022475"/>
    </source>
</evidence>
<keyword evidence="4 8" id="KW-0067">ATP-binding</keyword>
<evidence type="ECO:0000256" key="4">
    <source>
        <dbReference type="ARBA" id="ARBA00022840"/>
    </source>
</evidence>
<dbReference type="PROSITE" id="PS50893">
    <property type="entry name" value="ABC_TRANSPORTER_2"/>
    <property type="match status" value="1"/>
</dbReference>
<evidence type="ECO:0000256" key="3">
    <source>
        <dbReference type="ARBA" id="ARBA00022741"/>
    </source>
</evidence>
<reference evidence="8 9" key="1">
    <citation type="submission" date="2016-12" db="EMBL/GenBank/DDBJ databases">
        <title>The genome of dimorphic prosthecate Glycocaulis alkaliphilus 6b-8t, isolated from crude oil dictates its adaptability in petroleum environments.</title>
        <authorList>
            <person name="Wu X.-L."/>
            <person name="Geng S."/>
        </authorList>
    </citation>
    <scope>NUCLEOTIDE SEQUENCE [LARGE SCALE GENOMIC DNA]</scope>
    <source>
        <strain evidence="8 9">6B-8</strain>
    </source>
</reference>
<accession>A0A3T0E8E3</accession>
<protein>
    <submittedName>
        <fullName evidence="8">Phosphonates ABC transporter, ATP-binding protein</fullName>
    </submittedName>
</protein>
<dbReference type="Proteomes" id="UP000286954">
    <property type="component" value="Chromosome"/>
</dbReference>
<evidence type="ECO:0000256" key="6">
    <source>
        <dbReference type="ARBA" id="ARBA00023136"/>
    </source>
</evidence>
<dbReference type="InterPro" id="IPR003439">
    <property type="entry name" value="ABC_transporter-like_ATP-bd"/>
</dbReference>
<evidence type="ECO:0000259" key="7">
    <source>
        <dbReference type="PROSITE" id="PS50893"/>
    </source>
</evidence>
<dbReference type="AlphaFoldDB" id="A0A3T0E8E3"/>
<organism evidence="8 9">
    <name type="scientific">Glycocaulis alkaliphilus</name>
    <dbReference type="NCBI Taxonomy" id="1434191"/>
    <lineage>
        <taxon>Bacteria</taxon>
        <taxon>Pseudomonadati</taxon>
        <taxon>Pseudomonadota</taxon>
        <taxon>Alphaproteobacteria</taxon>
        <taxon>Maricaulales</taxon>
        <taxon>Maricaulaceae</taxon>
        <taxon>Glycocaulis</taxon>
    </lineage>
</organism>
<dbReference type="GO" id="GO:0005524">
    <property type="term" value="F:ATP binding"/>
    <property type="evidence" value="ECO:0007669"/>
    <property type="project" value="UniProtKB-KW"/>
</dbReference>
<dbReference type="InterPro" id="IPR050086">
    <property type="entry name" value="MetN_ABC_transporter-like"/>
</dbReference>
<keyword evidence="9" id="KW-1185">Reference proteome</keyword>
<evidence type="ECO:0000256" key="5">
    <source>
        <dbReference type="ARBA" id="ARBA00022967"/>
    </source>
</evidence>
<keyword evidence="6" id="KW-0472">Membrane</keyword>